<dbReference type="EMBL" id="LT630450">
    <property type="protein sequence ID" value="SFV72632.1"/>
    <property type="molecule type" value="Genomic_DNA"/>
</dbReference>
<evidence type="ECO:0008006" key="3">
    <source>
        <dbReference type="Google" id="ProtNLM"/>
    </source>
</evidence>
<dbReference type="InterPro" id="IPR036286">
    <property type="entry name" value="LexA/Signal_pep-like_sf"/>
</dbReference>
<name>A0A1K1LD48_9BACT</name>
<keyword evidence="2" id="KW-1185">Reference proteome</keyword>
<protein>
    <recommendedName>
        <fullName evidence="3">Peptidase S24/S26A/S26B/S26C domain-containing protein</fullName>
    </recommendedName>
</protein>
<dbReference type="CDD" id="cd06462">
    <property type="entry name" value="Peptidase_S24_S26"/>
    <property type="match status" value="1"/>
</dbReference>
<organism evidence="1 2">
    <name type="scientific">Desulfovibrio piger</name>
    <dbReference type="NCBI Taxonomy" id="901"/>
    <lineage>
        <taxon>Bacteria</taxon>
        <taxon>Pseudomonadati</taxon>
        <taxon>Thermodesulfobacteriota</taxon>
        <taxon>Desulfovibrionia</taxon>
        <taxon>Desulfovibrionales</taxon>
        <taxon>Desulfovibrionaceae</taxon>
        <taxon>Desulfovibrio</taxon>
    </lineage>
</organism>
<evidence type="ECO:0000313" key="1">
    <source>
        <dbReference type="EMBL" id="SFV72632.1"/>
    </source>
</evidence>
<dbReference type="KEGG" id="dpg:DESPIGER_0756"/>
<proteinExistence type="predicted"/>
<sequence length="75" mass="8652">MGVKKDAPFVANELYAARIPYEGMVVKRIGVDRQKNEFVFKSENPNKESYPDFRLGIAEAEQIIVGRVVWVMWGY</sequence>
<dbReference type="Proteomes" id="UP000186323">
    <property type="component" value="Chromosome I"/>
</dbReference>
<accession>A0A1K1LD48</accession>
<dbReference type="SUPFAM" id="SSF51306">
    <property type="entry name" value="LexA/Signal peptidase"/>
    <property type="match status" value="1"/>
</dbReference>
<evidence type="ECO:0000313" key="2">
    <source>
        <dbReference type="Proteomes" id="UP000186323"/>
    </source>
</evidence>
<dbReference type="AlphaFoldDB" id="A0A1K1LD48"/>
<reference evidence="2" key="1">
    <citation type="submission" date="2016-10" db="EMBL/GenBank/DDBJ databases">
        <authorList>
            <person name="Wegmann U."/>
        </authorList>
    </citation>
    <scope>NUCLEOTIDE SEQUENCE [LARGE SCALE GENOMIC DNA]</scope>
</reference>
<gene>
    <name evidence="1" type="ORF">DESPIGER_0756</name>
</gene>
<dbReference type="Gene3D" id="2.10.109.10">
    <property type="entry name" value="Umud Fragment, subunit A"/>
    <property type="match status" value="1"/>
</dbReference>